<gene>
    <name evidence="9" type="ORF">RFV38_06490</name>
</gene>
<comment type="subcellular location">
    <subcellularLocation>
        <location evidence="1">Cell membrane</location>
        <topology evidence="1">Multi-pass membrane protein</topology>
    </subcellularLocation>
</comment>
<evidence type="ECO:0000259" key="8">
    <source>
        <dbReference type="PROSITE" id="PS51352"/>
    </source>
</evidence>
<dbReference type="InterPro" id="IPR003834">
    <property type="entry name" value="Cyt_c_assmbl_TM_dom"/>
</dbReference>
<name>A0ABU4WAG8_9FUSO</name>
<feature type="transmembrane region" description="Helical" evidence="7">
    <location>
        <begin position="170"/>
        <end position="194"/>
    </location>
</feature>
<feature type="transmembrane region" description="Helical" evidence="7">
    <location>
        <begin position="6"/>
        <end position="34"/>
    </location>
</feature>
<proteinExistence type="inferred from homology"/>
<dbReference type="Gene3D" id="3.40.30.10">
    <property type="entry name" value="Glutaredoxin"/>
    <property type="match status" value="1"/>
</dbReference>
<dbReference type="RefSeq" id="WP_320313544.1">
    <property type="nucleotide sequence ID" value="NZ_JAVIKH010000007.1"/>
</dbReference>
<dbReference type="Pfam" id="PF02683">
    <property type="entry name" value="DsbD_TM"/>
    <property type="match status" value="1"/>
</dbReference>
<keyword evidence="10" id="KW-1185">Reference proteome</keyword>
<comment type="similarity">
    <text evidence="2">Belongs to the DsbD family.</text>
</comment>
<dbReference type="Proteomes" id="UP001279681">
    <property type="component" value="Unassembled WGS sequence"/>
</dbReference>
<comment type="caution">
    <text evidence="9">The sequence shown here is derived from an EMBL/GenBank/DDBJ whole genome shotgun (WGS) entry which is preliminary data.</text>
</comment>
<feature type="domain" description="Thioredoxin" evidence="8">
    <location>
        <begin position="234"/>
        <end position="395"/>
    </location>
</feature>
<dbReference type="InterPro" id="IPR000866">
    <property type="entry name" value="AhpC/TSA"/>
</dbReference>
<dbReference type="Pfam" id="PF00578">
    <property type="entry name" value="AhpC-TSA"/>
    <property type="match status" value="1"/>
</dbReference>
<dbReference type="PANTHER" id="PTHR31272:SF4">
    <property type="entry name" value="CYTOCHROME C-TYPE BIOGENESIS PROTEIN HI_1454-RELATED"/>
    <property type="match status" value="1"/>
</dbReference>
<keyword evidence="4 7" id="KW-0812">Transmembrane</keyword>
<evidence type="ECO:0000256" key="3">
    <source>
        <dbReference type="ARBA" id="ARBA00022475"/>
    </source>
</evidence>
<evidence type="ECO:0000256" key="1">
    <source>
        <dbReference type="ARBA" id="ARBA00004651"/>
    </source>
</evidence>
<dbReference type="PROSITE" id="PS00194">
    <property type="entry name" value="THIOREDOXIN_1"/>
    <property type="match status" value="1"/>
</dbReference>
<feature type="transmembrane region" description="Helical" evidence="7">
    <location>
        <begin position="55"/>
        <end position="78"/>
    </location>
</feature>
<evidence type="ECO:0000256" key="5">
    <source>
        <dbReference type="ARBA" id="ARBA00022989"/>
    </source>
</evidence>
<feature type="transmembrane region" description="Helical" evidence="7">
    <location>
        <begin position="90"/>
        <end position="110"/>
    </location>
</feature>
<feature type="transmembrane region" description="Helical" evidence="7">
    <location>
        <begin position="206"/>
        <end position="226"/>
    </location>
</feature>
<evidence type="ECO:0000256" key="4">
    <source>
        <dbReference type="ARBA" id="ARBA00022692"/>
    </source>
</evidence>
<protein>
    <submittedName>
        <fullName evidence="9">Cytochrome c biogenesis protein CcdA</fullName>
    </submittedName>
</protein>
<accession>A0ABU4WAG8</accession>
<reference evidence="10" key="1">
    <citation type="submission" date="2023-07" db="EMBL/GenBank/DDBJ databases">
        <authorList>
            <person name="Colorado M.A."/>
            <person name="Villamil L.M."/>
            <person name="Melo J.F."/>
            <person name="Rodriguez J.A."/>
            <person name="Ruiz R.Y."/>
        </authorList>
    </citation>
    <scope>NUCLEOTIDE SEQUENCE [LARGE SCALE GENOMIC DNA]</scope>
    <source>
        <strain evidence="10">C33</strain>
    </source>
</reference>
<dbReference type="EMBL" id="JAVIKH010000007">
    <property type="protein sequence ID" value="MDX8336140.1"/>
    <property type="molecule type" value="Genomic_DNA"/>
</dbReference>
<evidence type="ECO:0000256" key="2">
    <source>
        <dbReference type="ARBA" id="ARBA00006143"/>
    </source>
</evidence>
<dbReference type="InterPro" id="IPR051790">
    <property type="entry name" value="Cytochrome_c-biogenesis_DsbD"/>
</dbReference>
<dbReference type="InterPro" id="IPR017937">
    <property type="entry name" value="Thioredoxin_CS"/>
</dbReference>
<dbReference type="PANTHER" id="PTHR31272">
    <property type="entry name" value="CYTOCHROME C-TYPE BIOGENESIS PROTEIN HI_1454-RELATED"/>
    <property type="match status" value="1"/>
</dbReference>
<dbReference type="SUPFAM" id="SSF52833">
    <property type="entry name" value="Thioredoxin-like"/>
    <property type="match status" value="1"/>
</dbReference>
<organism evidence="9 10">
    <name type="scientific">Candidatus Cetobacterium colombiensis</name>
    <dbReference type="NCBI Taxonomy" id="3073100"/>
    <lineage>
        <taxon>Bacteria</taxon>
        <taxon>Fusobacteriati</taxon>
        <taxon>Fusobacteriota</taxon>
        <taxon>Fusobacteriia</taxon>
        <taxon>Fusobacteriales</taxon>
        <taxon>Fusobacteriaceae</taxon>
        <taxon>Cetobacterium</taxon>
    </lineage>
</organism>
<evidence type="ECO:0000313" key="10">
    <source>
        <dbReference type="Proteomes" id="UP001279681"/>
    </source>
</evidence>
<evidence type="ECO:0000256" key="7">
    <source>
        <dbReference type="SAM" id="Phobius"/>
    </source>
</evidence>
<dbReference type="InterPro" id="IPR036249">
    <property type="entry name" value="Thioredoxin-like_sf"/>
</dbReference>
<keyword evidence="6 7" id="KW-0472">Membrane</keyword>
<feature type="transmembrane region" description="Helical" evidence="7">
    <location>
        <begin position="131"/>
        <end position="158"/>
    </location>
</feature>
<sequence length="395" mass="45270">MKIDLLFYFFTFLGGILSFFSPCVIPILPIYFSYLAGNGKQIDSNGNIIFDQKKVFFNTLFFIFGISISFFILGFSFTKIGDFAFNQKEIISKVGGIIIISLGFFQLGIFKFNFLYKEKRIDYNNQKLNPLVAFMTGFTFSFAWTPCVGPILSSVLILASSLKNNTLGNILIFVYSLGFVIPFLFLGIFTTSLLNFFKSKQKFLKYTSKIAGCFLIIIGVLTFLGYTNQLSSYFLPSNENKNISNQAVINNDSFKLFDQYGNEHILSNYKNKIIFLNFWATWCPPCKEEMPYIEELYKEFGENKNDVIILGITNPITKENPNGQDKDIQNIKKFLKENYYTFPTVFDKTGMYFDSFKIRAFPTTYIIGKDGEIKAAIPGAMNKEQMTKLIKTFIN</sequence>
<dbReference type="InterPro" id="IPR013766">
    <property type="entry name" value="Thioredoxin_domain"/>
</dbReference>
<keyword evidence="3" id="KW-1003">Cell membrane</keyword>
<keyword evidence="5 7" id="KW-1133">Transmembrane helix</keyword>
<dbReference type="CDD" id="cd02966">
    <property type="entry name" value="TlpA_like_family"/>
    <property type="match status" value="1"/>
</dbReference>
<evidence type="ECO:0000256" key="6">
    <source>
        <dbReference type="ARBA" id="ARBA00023136"/>
    </source>
</evidence>
<dbReference type="PROSITE" id="PS51352">
    <property type="entry name" value="THIOREDOXIN_2"/>
    <property type="match status" value="1"/>
</dbReference>
<evidence type="ECO:0000313" key="9">
    <source>
        <dbReference type="EMBL" id="MDX8336140.1"/>
    </source>
</evidence>